<dbReference type="Proteomes" id="UP001304071">
    <property type="component" value="Chromosome 1"/>
</dbReference>
<keyword evidence="3" id="KW-1185">Reference proteome</keyword>
<feature type="domain" description="GIY-YIG" evidence="1">
    <location>
        <begin position="15"/>
        <end position="85"/>
    </location>
</feature>
<reference evidence="2 3" key="1">
    <citation type="submission" date="2023-11" db="EMBL/GenBank/DDBJ databases">
        <title>Plant-associative lifestyle of Vibrio porteresiae and its evolutionary dynamics.</title>
        <authorList>
            <person name="Rameshkumar N."/>
            <person name="Kirti K."/>
        </authorList>
    </citation>
    <scope>NUCLEOTIDE SEQUENCE [LARGE SCALE GENOMIC DNA]</scope>
    <source>
        <strain evidence="2 3">MSSRF30</strain>
    </source>
</reference>
<gene>
    <name evidence="2" type="ORF">R8Z52_09515</name>
</gene>
<evidence type="ECO:0000259" key="1">
    <source>
        <dbReference type="Pfam" id="PF01541"/>
    </source>
</evidence>
<dbReference type="EMBL" id="CP138203">
    <property type="protein sequence ID" value="WPC75292.1"/>
    <property type="molecule type" value="Genomic_DNA"/>
</dbReference>
<dbReference type="InterPro" id="IPR000305">
    <property type="entry name" value="GIY-YIG_endonuc"/>
</dbReference>
<dbReference type="RefSeq" id="WP_261896248.1">
    <property type="nucleotide sequence ID" value="NZ_AP024895.1"/>
</dbReference>
<evidence type="ECO:0000313" key="3">
    <source>
        <dbReference type="Proteomes" id="UP001304071"/>
    </source>
</evidence>
<dbReference type="SUPFAM" id="SSF82771">
    <property type="entry name" value="GIY-YIG endonuclease"/>
    <property type="match status" value="1"/>
</dbReference>
<protein>
    <submittedName>
        <fullName evidence="2">GIY-YIG nuclease family protein</fullName>
    </submittedName>
</protein>
<evidence type="ECO:0000313" key="2">
    <source>
        <dbReference type="EMBL" id="WPC75292.1"/>
    </source>
</evidence>
<dbReference type="Pfam" id="PF01541">
    <property type="entry name" value="GIY-YIG"/>
    <property type="match status" value="1"/>
</dbReference>
<dbReference type="InterPro" id="IPR035901">
    <property type="entry name" value="GIY-YIG_endonuc_sf"/>
</dbReference>
<sequence>MAFKASHSKACCKVNKPSEVLYVGSSTTGIKKRLTQHLVDCADQTYALHLYAWFKGKYKVDVLEYDEPNEVIQLIEDNISNKLKPAFGKQGGNNK</sequence>
<organism evidence="2 3">
    <name type="scientific">Vibrio porteresiae DSM 19223</name>
    <dbReference type="NCBI Taxonomy" id="1123496"/>
    <lineage>
        <taxon>Bacteria</taxon>
        <taxon>Pseudomonadati</taxon>
        <taxon>Pseudomonadota</taxon>
        <taxon>Gammaproteobacteria</taxon>
        <taxon>Vibrionales</taxon>
        <taxon>Vibrionaceae</taxon>
        <taxon>Vibrio</taxon>
    </lineage>
</organism>
<name>A0ABZ0QHV6_9VIBR</name>
<accession>A0ABZ0QHV6</accession>
<proteinExistence type="predicted"/>